<feature type="compositionally biased region" description="Basic and acidic residues" evidence="1">
    <location>
        <begin position="132"/>
        <end position="141"/>
    </location>
</feature>
<sequence length="203" mass="23172">MEGFQVNVNTLVIPRVFKNIRETRIRGIINGLRIGEIDKIDMISRKGENGEEFNRVFIHMKMWYDNNPTAITAKERLAEGKEIKIVYDDPWFWKVTAYRKPNTSYKTPLVPRGLKTARPPQKKAHVVFDMEDTKKGVEKRPPQPSTPPPTPDFAKVNLEKQFDAVASTAALDEDDSESYKGGKLDYGNPANGIPKKRKNVSRK</sequence>
<dbReference type="AlphaFoldDB" id="A0A6C0LP55"/>
<evidence type="ECO:0000313" key="2">
    <source>
        <dbReference type="EMBL" id="QHU31062.1"/>
    </source>
</evidence>
<feature type="region of interest" description="Disordered" evidence="1">
    <location>
        <begin position="132"/>
        <end position="203"/>
    </location>
</feature>
<dbReference type="EMBL" id="MN740523">
    <property type="protein sequence ID" value="QHU31062.1"/>
    <property type="molecule type" value="Genomic_DNA"/>
</dbReference>
<proteinExistence type="predicted"/>
<name>A0A6C0LP55_9ZZZZ</name>
<organism evidence="2">
    <name type="scientific">viral metagenome</name>
    <dbReference type="NCBI Taxonomy" id="1070528"/>
    <lineage>
        <taxon>unclassified sequences</taxon>
        <taxon>metagenomes</taxon>
        <taxon>organismal metagenomes</taxon>
    </lineage>
</organism>
<evidence type="ECO:0000256" key="1">
    <source>
        <dbReference type="SAM" id="MobiDB-lite"/>
    </source>
</evidence>
<protein>
    <submittedName>
        <fullName evidence="2">Uncharacterized protein</fullName>
    </submittedName>
</protein>
<feature type="compositionally biased region" description="Pro residues" evidence="1">
    <location>
        <begin position="142"/>
        <end position="151"/>
    </location>
</feature>
<feature type="compositionally biased region" description="Basic residues" evidence="1">
    <location>
        <begin position="194"/>
        <end position="203"/>
    </location>
</feature>
<accession>A0A6C0LP55</accession>
<reference evidence="2" key="1">
    <citation type="journal article" date="2020" name="Nature">
        <title>Giant virus diversity and host interactions through global metagenomics.</title>
        <authorList>
            <person name="Schulz F."/>
            <person name="Roux S."/>
            <person name="Paez-Espino D."/>
            <person name="Jungbluth S."/>
            <person name="Walsh D.A."/>
            <person name="Denef V.J."/>
            <person name="McMahon K.D."/>
            <person name="Konstantinidis K.T."/>
            <person name="Eloe-Fadrosh E.A."/>
            <person name="Kyrpides N.C."/>
            <person name="Woyke T."/>
        </authorList>
    </citation>
    <scope>NUCLEOTIDE SEQUENCE</scope>
    <source>
        <strain evidence="2">GVMAG-M-3300027892-73</strain>
    </source>
</reference>